<proteinExistence type="predicted"/>
<evidence type="ECO:0000313" key="2">
    <source>
        <dbReference type="Proteomes" id="UP000092445"/>
    </source>
</evidence>
<organism evidence="1 2">
    <name type="scientific">Glossina pallidipes</name>
    <name type="common">Tsetse fly</name>
    <dbReference type="NCBI Taxonomy" id="7398"/>
    <lineage>
        <taxon>Eukaryota</taxon>
        <taxon>Metazoa</taxon>
        <taxon>Ecdysozoa</taxon>
        <taxon>Arthropoda</taxon>
        <taxon>Hexapoda</taxon>
        <taxon>Insecta</taxon>
        <taxon>Pterygota</taxon>
        <taxon>Neoptera</taxon>
        <taxon>Endopterygota</taxon>
        <taxon>Diptera</taxon>
        <taxon>Brachycera</taxon>
        <taxon>Muscomorpha</taxon>
        <taxon>Hippoboscoidea</taxon>
        <taxon>Glossinidae</taxon>
        <taxon>Glossina</taxon>
    </lineage>
</organism>
<reference evidence="1" key="2">
    <citation type="submission" date="2020-05" db="UniProtKB">
        <authorList>
            <consortium name="EnsemblMetazoa"/>
        </authorList>
    </citation>
    <scope>IDENTIFICATION</scope>
    <source>
        <strain evidence="1">IAEA</strain>
    </source>
</reference>
<protein>
    <submittedName>
        <fullName evidence="1">Uncharacterized protein</fullName>
    </submittedName>
</protein>
<evidence type="ECO:0000313" key="1">
    <source>
        <dbReference type="EnsemblMetazoa" id="GPAI045035-PA"/>
    </source>
</evidence>
<dbReference type="EnsemblMetazoa" id="GPAI045035-RA">
    <property type="protein sequence ID" value="GPAI045035-PA"/>
    <property type="gene ID" value="GPAI045035"/>
</dbReference>
<dbReference type="AlphaFoldDB" id="A0A1B0AGJ7"/>
<dbReference type="Proteomes" id="UP000092445">
    <property type="component" value="Unassembled WGS sequence"/>
</dbReference>
<dbReference type="VEuPathDB" id="VectorBase:GPAI045035"/>
<accession>A0A1B0AGJ7</accession>
<keyword evidence="2" id="KW-1185">Reference proteome</keyword>
<name>A0A1B0AGJ7_GLOPL</name>
<reference evidence="2" key="1">
    <citation type="submission" date="2014-03" db="EMBL/GenBank/DDBJ databases">
        <authorList>
            <person name="Aksoy S."/>
            <person name="Warren W."/>
            <person name="Wilson R.K."/>
        </authorList>
    </citation>
    <scope>NUCLEOTIDE SEQUENCE [LARGE SCALE GENOMIC DNA]</scope>
    <source>
        <strain evidence="2">IAEA</strain>
    </source>
</reference>
<sequence>MTIETTELLIVIDHRLSLSFTYYQSADDIVMKMHINVEKSGEQYCHTELPQHYGRWVGEPKTAAGGTKGEKADFKGNGGEGGTCGGELVAATAEARTCETSSPDNIISIVCKTSPR</sequence>